<reference evidence="4 5" key="1">
    <citation type="submission" date="2012-08" db="EMBL/GenBank/DDBJ databases">
        <title>Oryza genome evolution.</title>
        <authorList>
            <person name="Wing R.A."/>
        </authorList>
    </citation>
    <scope>NUCLEOTIDE SEQUENCE</scope>
</reference>
<evidence type="ECO:0000256" key="1">
    <source>
        <dbReference type="ARBA" id="ARBA00004167"/>
    </source>
</evidence>
<feature type="domain" description="Malectin-like" evidence="3">
    <location>
        <begin position="37"/>
        <end position="211"/>
    </location>
</feature>
<dbReference type="STRING" id="77586.A0A0D9XCT5"/>
<dbReference type="Proteomes" id="UP000032180">
    <property type="component" value="Chromosome 9"/>
</dbReference>
<proteinExistence type="predicted"/>
<evidence type="ECO:0000313" key="5">
    <source>
        <dbReference type="Proteomes" id="UP000032180"/>
    </source>
</evidence>
<protein>
    <recommendedName>
        <fullName evidence="3">Malectin-like domain-containing protein</fullName>
    </recommendedName>
</protein>
<dbReference type="AlphaFoldDB" id="A0A0D9XCT5"/>
<feature type="chain" id="PRO_5002349850" description="Malectin-like domain-containing protein" evidence="2">
    <location>
        <begin position="25"/>
        <end position="253"/>
    </location>
</feature>
<organism evidence="4 5">
    <name type="scientific">Leersia perrieri</name>
    <dbReference type="NCBI Taxonomy" id="77586"/>
    <lineage>
        <taxon>Eukaryota</taxon>
        <taxon>Viridiplantae</taxon>
        <taxon>Streptophyta</taxon>
        <taxon>Embryophyta</taxon>
        <taxon>Tracheophyta</taxon>
        <taxon>Spermatophyta</taxon>
        <taxon>Magnoliopsida</taxon>
        <taxon>Liliopsida</taxon>
        <taxon>Poales</taxon>
        <taxon>Poaceae</taxon>
        <taxon>BOP clade</taxon>
        <taxon>Oryzoideae</taxon>
        <taxon>Oryzeae</taxon>
        <taxon>Oryzinae</taxon>
        <taxon>Leersia</taxon>
    </lineage>
</organism>
<dbReference type="PANTHER" id="PTHR45631:SF202">
    <property type="entry name" value="SENESCENCE-INDUCED RECEPTOR-LIKE SERINE_THREONINE-PROTEIN KINASE"/>
    <property type="match status" value="1"/>
</dbReference>
<evidence type="ECO:0000259" key="3">
    <source>
        <dbReference type="Pfam" id="PF12819"/>
    </source>
</evidence>
<keyword evidence="2" id="KW-0732">Signal</keyword>
<comment type="subcellular location">
    <subcellularLocation>
        <location evidence="1">Membrane</location>
        <topology evidence="1">Single-pass membrane protein</topology>
    </subcellularLocation>
</comment>
<name>A0A0D9XCT5_9ORYZ</name>
<dbReference type="EnsemblPlants" id="LPERR09G04730.1">
    <property type="protein sequence ID" value="LPERR09G04730.1"/>
    <property type="gene ID" value="LPERR09G04730"/>
</dbReference>
<dbReference type="InterPro" id="IPR024788">
    <property type="entry name" value="Malectin-like_Carb-bd_dom"/>
</dbReference>
<dbReference type="Gramene" id="LPERR09G04730.1">
    <property type="protein sequence ID" value="LPERR09G04730.1"/>
    <property type="gene ID" value="LPERR09G04730"/>
</dbReference>
<reference evidence="4" key="3">
    <citation type="submission" date="2015-04" db="UniProtKB">
        <authorList>
            <consortium name="EnsemblPlants"/>
        </authorList>
    </citation>
    <scope>IDENTIFICATION</scope>
</reference>
<dbReference type="Pfam" id="PF12819">
    <property type="entry name" value="Malectin_like"/>
    <property type="match status" value="1"/>
</dbReference>
<dbReference type="PANTHER" id="PTHR45631">
    <property type="entry name" value="OS07G0107800 PROTEIN-RELATED"/>
    <property type="match status" value="1"/>
</dbReference>
<reference evidence="5" key="2">
    <citation type="submission" date="2013-12" db="EMBL/GenBank/DDBJ databases">
        <authorList>
            <person name="Yu Y."/>
            <person name="Lee S."/>
            <person name="de Baynast K."/>
            <person name="Wissotski M."/>
            <person name="Liu L."/>
            <person name="Talag J."/>
            <person name="Goicoechea J."/>
            <person name="Angelova A."/>
            <person name="Jetty R."/>
            <person name="Kudrna D."/>
            <person name="Golser W."/>
            <person name="Rivera L."/>
            <person name="Zhang J."/>
            <person name="Wing R."/>
        </authorList>
    </citation>
    <scope>NUCLEOTIDE SEQUENCE</scope>
</reference>
<evidence type="ECO:0000313" key="4">
    <source>
        <dbReference type="EnsemblPlants" id="LPERR09G04730.1"/>
    </source>
</evidence>
<feature type="signal peptide" evidence="2">
    <location>
        <begin position="1"/>
        <end position="24"/>
    </location>
</feature>
<evidence type="ECO:0000256" key="2">
    <source>
        <dbReference type="SAM" id="SignalP"/>
    </source>
</evidence>
<dbReference type="eggNOG" id="ENOG502QQCZ">
    <property type="taxonomic scope" value="Eukaryota"/>
</dbReference>
<dbReference type="GO" id="GO:0016020">
    <property type="term" value="C:membrane"/>
    <property type="evidence" value="ECO:0007669"/>
    <property type="project" value="UniProtKB-SubCell"/>
</dbReference>
<accession>A0A0D9XCT5</accession>
<sequence>MRFALMFLLAAVHPMLLLHDYVHGSEPDNQGFEFVSLNCGLRDPPYRDEVTNISYVSDDAYITTGEKHDVSSGYSSLYKSDLTLRSFPSGDWNCYTIPSPARGRKYLVRARFLHGNYDGRGNTRVMFDLYIGLDYWFTVYITNAAEKYTAEAITVTVASSLSVCLRNTGHGTPFISSLELRPMHSEMYPVVKVNRSLGVATRINMGASNLLRCPFSTTSTESNAISDSSLATESGASTVFSVSIVQQLDKLQH</sequence>
<keyword evidence="5" id="KW-1185">Reference proteome</keyword>